<proteinExistence type="predicted"/>
<name>A0ABN7I1M3_9BURK</name>
<sequence length="122" mass="12556">MRPIVFAAALGFCSAAWAAQPATSAPAAGGATGVSTTVATTVAAAATPAADKVYPPLPTLAMLPPSTGDDDELPSPHSSSHKKKLRQRDCHCAMPTPRLVVSDTSRAYLKDIEQQLDSALAQ</sequence>
<protein>
    <submittedName>
        <fullName evidence="3">Uncharacterized protein</fullName>
    </submittedName>
</protein>
<keyword evidence="2" id="KW-0732">Signal</keyword>
<organism evidence="3 4">
    <name type="scientific">Paraburkholderia hiiakae</name>
    <dbReference type="NCBI Taxonomy" id="1081782"/>
    <lineage>
        <taxon>Bacteria</taxon>
        <taxon>Pseudomonadati</taxon>
        <taxon>Pseudomonadota</taxon>
        <taxon>Betaproteobacteria</taxon>
        <taxon>Burkholderiales</taxon>
        <taxon>Burkholderiaceae</taxon>
        <taxon>Paraburkholderia</taxon>
    </lineage>
</organism>
<dbReference type="EMBL" id="CAJHCQ010000011">
    <property type="protein sequence ID" value="CAD6545177.1"/>
    <property type="molecule type" value="Genomic_DNA"/>
</dbReference>
<reference evidence="3 4" key="1">
    <citation type="submission" date="2020-10" db="EMBL/GenBank/DDBJ databases">
        <authorList>
            <person name="Peeters C."/>
        </authorList>
    </citation>
    <scope>NUCLEOTIDE SEQUENCE [LARGE SCALE GENOMIC DNA]</scope>
    <source>
        <strain evidence="3 4">LMG 27952</strain>
    </source>
</reference>
<feature type="signal peptide" evidence="2">
    <location>
        <begin position="1"/>
        <end position="18"/>
    </location>
</feature>
<keyword evidence="4" id="KW-1185">Reference proteome</keyword>
<evidence type="ECO:0000256" key="1">
    <source>
        <dbReference type="SAM" id="MobiDB-lite"/>
    </source>
</evidence>
<evidence type="ECO:0000313" key="3">
    <source>
        <dbReference type="EMBL" id="CAD6545177.1"/>
    </source>
</evidence>
<feature type="chain" id="PRO_5045903036" evidence="2">
    <location>
        <begin position="19"/>
        <end position="122"/>
    </location>
</feature>
<feature type="region of interest" description="Disordered" evidence="1">
    <location>
        <begin position="55"/>
        <end position="89"/>
    </location>
</feature>
<dbReference type="RefSeq" id="WP_201697891.1">
    <property type="nucleotide sequence ID" value="NZ_CAJHCQ010000011.1"/>
</dbReference>
<evidence type="ECO:0000256" key="2">
    <source>
        <dbReference type="SAM" id="SignalP"/>
    </source>
</evidence>
<evidence type="ECO:0000313" key="4">
    <source>
        <dbReference type="Proteomes" id="UP000656319"/>
    </source>
</evidence>
<gene>
    <name evidence="3" type="ORF">LMG27952_04269</name>
</gene>
<accession>A0ABN7I1M3</accession>
<dbReference type="Proteomes" id="UP000656319">
    <property type="component" value="Unassembled WGS sequence"/>
</dbReference>
<comment type="caution">
    <text evidence="3">The sequence shown here is derived from an EMBL/GenBank/DDBJ whole genome shotgun (WGS) entry which is preliminary data.</text>
</comment>